<proteinExistence type="predicted"/>
<evidence type="ECO:0000313" key="2">
    <source>
        <dbReference type="EMBL" id="MBX0302731.1"/>
    </source>
</evidence>
<accession>A0A8J7YG64</accession>
<name>A0A8J7YG64_9EURY</name>
<evidence type="ECO:0000256" key="1">
    <source>
        <dbReference type="SAM" id="MobiDB-lite"/>
    </source>
</evidence>
<dbReference type="AlphaFoldDB" id="A0A8J7YG64"/>
<keyword evidence="3" id="KW-1185">Reference proteome</keyword>
<gene>
    <name evidence="2" type="ORF">EGD98_03485</name>
</gene>
<organism evidence="2 3">
    <name type="scientific">Haloarcula salinisoli</name>
    <dbReference type="NCBI Taxonomy" id="2487746"/>
    <lineage>
        <taxon>Archaea</taxon>
        <taxon>Methanobacteriati</taxon>
        <taxon>Methanobacteriota</taxon>
        <taxon>Stenosarchaea group</taxon>
        <taxon>Halobacteria</taxon>
        <taxon>Halobacteriales</taxon>
        <taxon>Haloarculaceae</taxon>
        <taxon>Haloarcula</taxon>
    </lineage>
</organism>
<protein>
    <submittedName>
        <fullName evidence="2">Uncharacterized protein</fullName>
    </submittedName>
</protein>
<reference evidence="2" key="1">
    <citation type="submission" date="2021-06" db="EMBL/GenBank/DDBJ databases">
        <title>Halomicroarcula sp. F24A a new haloarchaeum isolated from saline soil.</title>
        <authorList>
            <person name="Duran-Viseras A."/>
            <person name="Sanchez-Porro C."/>
            <person name="Ventosa A."/>
        </authorList>
    </citation>
    <scope>NUCLEOTIDE SEQUENCE</scope>
    <source>
        <strain evidence="2">F24A</strain>
    </source>
</reference>
<feature type="region of interest" description="Disordered" evidence="1">
    <location>
        <begin position="163"/>
        <end position="191"/>
    </location>
</feature>
<sequence length="191" mass="20530">MQSLSDGYVDVLDARDHLEDGEAAFRDENYDQADTAFSDAGATADRAETTFSDGEPGDEASFFDDAFDRAFQRTSVLQSLSEGYGLVVQSRATAEAGRQELRGRNFEAAKSKFQTADSTLGEAERVFTGAQSDAGEAYGPEIDRALCRVGHLRNAMDHFVAASQAGSDGDRDTLESELTAGETDIDRAGEC</sequence>
<dbReference type="Proteomes" id="UP000783863">
    <property type="component" value="Unassembled WGS sequence"/>
</dbReference>
<evidence type="ECO:0000313" key="3">
    <source>
        <dbReference type="Proteomes" id="UP000783863"/>
    </source>
</evidence>
<dbReference type="RefSeq" id="WP_220586965.1">
    <property type="nucleotide sequence ID" value="NZ_RKLQ01000001.1"/>
</dbReference>
<comment type="caution">
    <text evidence="2">The sequence shown here is derived from an EMBL/GenBank/DDBJ whole genome shotgun (WGS) entry which is preliminary data.</text>
</comment>
<dbReference type="EMBL" id="RKLQ01000001">
    <property type="protein sequence ID" value="MBX0302731.1"/>
    <property type="molecule type" value="Genomic_DNA"/>
</dbReference>